<accession>A0ABZ3CPT8</accession>
<evidence type="ECO:0000256" key="9">
    <source>
        <dbReference type="SAM" id="MobiDB-lite"/>
    </source>
</evidence>
<organism evidence="12 13">
    <name type="scientific">Salinicola lusitanus</name>
    <dbReference type="NCBI Taxonomy" id="1949085"/>
    <lineage>
        <taxon>Bacteria</taxon>
        <taxon>Pseudomonadati</taxon>
        <taxon>Pseudomonadota</taxon>
        <taxon>Gammaproteobacteria</taxon>
        <taxon>Oceanospirillales</taxon>
        <taxon>Halomonadaceae</taxon>
        <taxon>Salinicola</taxon>
    </lineage>
</organism>
<keyword evidence="13" id="KW-1185">Reference proteome</keyword>
<keyword evidence="6" id="KW-0862">Zinc</keyword>
<dbReference type="EMBL" id="CP151919">
    <property type="protein sequence ID" value="XAD53169.1"/>
    <property type="molecule type" value="Genomic_DNA"/>
</dbReference>
<evidence type="ECO:0000313" key="12">
    <source>
        <dbReference type="EMBL" id="XAD53169.1"/>
    </source>
</evidence>
<proteinExistence type="inferred from homology"/>
<protein>
    <submittedName>
        <fullName evidence="12">Cation diffusion facilitator family transporter</fullName>
    </submittedName>
</protein>
<keyword evidence="4" id="KW-0410">Iron transport</keyword>
<dbReference type="InterPro" id="IPR002524">
    <property type="entry name" value="Cation_efflux"/>
</dbReference>
<keyword evidence="6" id="KW-0406">Ion transport</keyword>
<evidence type="ECO:0000259" key="11">
    <source>
        <dbReference type="Pfam" id="PF01545"/>
    </source>
</evidence>
<feature type="transmembrane region" description="Helical" evidence="10">
    <location>
        <begin position="156"/>
        <end position="182"/>
    </location>
</feature>
<feature type="transmembrane region" description="Helical" evidence="10">
    <location>
        <begin position="12"/>
        <end position="33"/>
    </location>
</feature>
<feature type="transmembrane region" description="Helical" evidence="10">
    <location>
        <begin position="39"/>
        <end position="57"/>
    </location>
</feature>
<dbReference type="InterPro" id="IPR027469">
    <property type="entry name" value="Cation_efflux_TMD_sf"/>
</dbReference>
<evidence type="ECO:0000256" key="3">
    <source>
        <dbReference type="ARBA" id="ARBA00022448"/>
    </source>
</evidence>
<feature type="transmembrane region" description="Helical" evidence="10">
    <location>
        <begin position="188"/>
        <end position="206"/>
    </location>
</feature>
<evidence type="ECO:0000313" key="13">
    <source>
        <dbReference type="Proteomes" id="UP001453229"/>
    </source>
</evidence>
<keyword evidence="3" id="KW-0813">Transport</keyword>
<dbReference type="Proteomes" id="UP001453229">
    <property type="component" value="Chromosome"/>
</dbReference>
<comment type="similarity">
    <text evidence="2">Belongs to the cation diffusion facilitator (CDF) transporter (TC 2.A.4) family. FieF subfamily.</text>
</comment>
<reference evidence="12 13" key="1">
    <citation type="submission" date="2024-04" db="EMBL/GenBank/DDBJ databases">
        <title>Salinicola lusitanus LLJ914,a marine bacterium isolated from the Okinawa Trough.</title>
        <authorList>
            <person name="Li J."/>
        </authorList>
    </citation>
    <scope>NUCLEOTIDE SEQUENCE [LARGE SCALE GENOMIC DNA]</scope>
    <source>
        <strain evidence="12 13">LLJ914</strain>
    </source>
</reference>
<evidence type="ECO:0000256" key="10">
    <source>
        <dbReference type="SAM" id="Phobius"/>
    </source>
</evidence>
<feature type="region of interest" description="Disordered" evidence="9">
    <location>
        <begin position="303"/>
        <end position="329"/>
    </location>
</feature>
<keyword evidence="4" id="KW-0408">Iron</keyword>
<keyword evidence="8 10" id="KW-0472">Membrane</keyword>
<feature type="domain" description="Cation efflux protein transmembrane" evidence="11">
    <location>
        <begin position="14"/>
        <end position="214"/>
    </location>
</feature>
<evidence type="ECO:0000256" key="4">
    <source>
        <dbReference type="ARBA" id="ARBA00022496"/>
    </source>
</evidence>
<feature type="transmembrane region" description="Helical" evidence="10">
    <location>
        <begin position="88"/>
        <end position="106"/>
    </location>
</feature>
<keyword evidence="5 10" id="KW-0812">Transmembrane</keyword>
<evidence type="ECO:0000256" key="7">
    <source>
        <dbReference type="ARBA" id="ARBA00022989"/>
    </source>
</evidence>
<dbReference type="PANTHER" id="PTHR43840">
    <property type="entry name" value="MITOCHONDRIAL METAL TRANSPORTER 1-RELATED"/>
    <property type="match status" value="1"/>
</dbReference>
<dbReference type="InterPro" id="IPR050291">
    <property type="entry name" value="CDF_Transporter"/>
</dbReference>
<dbReference type="PANTHER" id="PTHR43840:SF15">
    <property type="entry name" value="MITOCHONDRIAL METAL TRANSPORTER 1-RELATED"/>
    <property type="match status" value="1"/>
</dbReference>
<dbReference type="SUPFAM" id="SSF161111">
    <property type="entry name" value="Cation efflux protein transmembrane domain-like"/>
    <property type="match status" value="1"/>
</dbReference>
<dbReference type="NCBIfam" id="TIGR01297">
    <property type="entry name" value="CDF"/>
    <property type="match status" value="1"/>
</dbReference>
<comment type="subcellular location">
    <subcellularLocation>
        <location evidence="1">Membrane</location>
        <topology evidence="1">Multi-pass membrane protein</topology>
    </subcellularLocation>
</comment>
<dbReference type="InterPro" id="IPR058533">
    <property type="entry name" value="Cation_efflux_TM"/>
</dbReference>
<sequence length="329" mass="34592">MATGQPVTESGALRLSMAVAAFIGIMALVISALSGSQAILLDGLFNAIYAVVGLFTLRVGRMALSPDDDTYPFGYGYFESMVNACKGLLMLGVSALALFNAVTALLTGGNAIAAGISIVYAGVATASCVATAFALKRISRHVSSPLLEADIENWRVNALISAAVLLAFCLIPLAQALGWYAIVPYVDSWLVIAVVLLCLGVPIRVARRAILELLNRSPQPAIAEPVRAALTSTLAPLPTEAIYIRMVRPGRLLYVTVHVVLEPGHPLSIAEADRWRAALDTCVRRISTPVLVEALFTGDRRWAAPSAGGDPVEAAATGPEGGAERDDGR</sequence>
<keyword evidence="6" id="KW-0864">Zinc transport</keyword>
<evidence type="ECO:0000256" key="8">
    <source>
        <dbReference type="ARBA" id="ARBA00023136"/>
    </source>
</evidence>
<dbReference type="Pfam" id="PF01545">
    <property type="entry name" value="Cation_efflux"/>
    <property type="match status" value="1"/>
</dbReference>
<evidence type="ECO:0000256" key="6">
    <source>
        <dbReference type="ARBA" id="ARBA00022906"/>
    </source>
</evidence>
<evidence type="ECO:0000256" key="1">
    <source>
        <dbReference type="ARBA" id="ARBA00004141"/>
    </source>
</evidence>
<evidence type="ECO:0000256" key="2">
    <source>
        <dbReference type="ARBA" id="ARBA00010212"/>
    </source>
</evidence>
<dbReference type="Gene3D" id="1.20.1510.10">
    <property type="entry name" value="Cation efflux protein transmembrane domain"/>
    <property type="match status" value="1"/>
</dbReference>
<keyword evidence="7 10" id="KW-1133">Transmembrane helix</keyword>
<evidence type="ECO:0000256" key="5">
    <source>
        <dbReference type="ARBA" id="ARBA00022692"/>
    </source>
</evidence>
<dbReference type="RefSeq" id="WP_342594371.1">
    <property type="nucleotide sequence ID" value="NZ_CP151919.1"/>
</dbReference>
<gene>
    <name evidence="12" type="ORF">AAGT95_15135</name>
</gene>
<feature type="transmembrane region" description="Helical" evidence="10">
    <location>
        <begin position="112"/>
        <end position="135"/>
    </location>
</feature>
<name>A0ABZ3CPT8_9GAMM</name>